<evidence type="ECO:0000313" key="2">
    <source>
        <dbReference type="EMBL" id="EKX49314.1"/>
    </source>
</evidence>
<evidence type="ECO:0000256" key="1">
    <source>
        <dbReference type="SAM" id="MobiDB-lite"/>
    </source>
</evidence>
<accession>L1JM77</accession>
<gene>
    <name evidence="2" type="ORF">GUITHDRAFT_104842</name>
</gene>
<dbReference type="KEGG" id="gtt:GUITHDRAFT_104842"/>
<reference evidence="4" key="2">
    <citation type="submission" date="2012-11" db="EMBL/GenBank/DDBJ databases">
        <authorList>
            <person name="Kuo A."/>
            <person name="Curtis B.A."/>
            <person name="Tanifuji G."/>
            <person name="Burki F."/>
            <person name="Gruber A."/>
            <person name="Irimia M."/>
            <person name="Maruyama S."/>
            <person name="Arias M.C."/>
            <person name="Ball S.G."/>
            <person name="Gile G.H."/>
            <person name="Hirakawa Y."/>
            <person name="Hopkins J.F."/>
            <person name="Rensing S.A."/>
            <person name="Schmutz J."/>
            <person name="Symeonidi A."/>
            <person name="Elias M."/>
            <person name="Eveleigh R.J."/>
            <person name="Herman E.K."/>
            <person name="Klute M.J."/>
            <person name="Nakayama T."/>
            <person name="Obornik M."/>
            <person name="Reyes-Prieto A."/>
            <person name="Armbrust E.V."/>
            <person name="Aves S.J."/>
            <person name="Beiko R.G."/>
            <person name="Coutinho P."/>
            <person name="Dacks J.B."/>
            <person name="Durnford D.G."/>
            <person name="Fast N.M."/>
            <person name="Green B.R."/>
            <person name="Grisdale C."/>
            <person name="Hempe F."/>
            <person name="Henrissat B."/>
            <person name="Hoppner M.P."/>
            <person name="Ishida K.-I."/>
            <person name="Kim E."/>
            <person name="Koreny L."/>
            <person name="Kroth P.G."/>
            <person name="Liu Y."/>
            <person name="Malik S.-B."/>
            <person name="Maier U.G."/>
            <person name="McRose D."/>
            <person name="Mock T."/>
            <person name="Neilson J.A."/>
            <person name="Onodera N.T."/>
            <person name="Poole A.M."/>
            <person name="Pritham E.J."/>
            <person name="Richards T.A."/>
            <person name="Rocap G."/>
            <person name="Roy S.W."/>
            <person name="Sarai C."/>
            <person name="Schaack S."/>
            <person name="Shirato S."/>
            <person name="Slamovits C.H."/>
            <person name="Spencer D.F."/>
            <person name="Suzuki S."/>
            <person name="Worden A.Z."/>
            <person name="Zauner S."/>
            <person name="Barry K."/>
            <person name="Bell C."/>
            <person name="Bharti A.K."/>
            <person name="Crow J.A."/>
            <person name="Grimwood J."/>
            <person name="Kramer R."/>
            <person name="Lindquist E."/>
            <person name="Lucas S."/>
            <person name="Salamov A."/>
            <person name="McFadden G.I."/>
            <person name="Lane C.E."/>
            <person name="Keeling P.J."/>
            <person name="Gray M.W."/>
            <person name="Grigoriev I.V."/>
            <person name="Archibald J.M."/>
        </authorList>
    </citation>
    <scope>NUCLEOTIDE SEQUENCE</scope>
    <source>
        <strain evidence="4">CCMP2712</strain>
    </source>
</reference>
<reference evidence="3" key="3">
    <citation type="submission" date="2015-06" db="UniProtKB">
        <authorList>
            <consortium name="EnsemblProtists"/>
        </authorList>
    </citation>
    <scope>IDENTIFICATION</scope>
</reference>
<sequence>MLDRFIVNMCLAEMSHIFNIPLELTRVIEIDNKPFKRCEDDRKEHTATWLPKNRVTFSLYTDKNGFTLIGLHGKVYLSQADIMLNNALPMDSCVLAHYTEDQVTIDKYIPKILIFDAVLMESVYLFDTHPFERYKLLLSKCDTKRLNPVYSIQWVGFEKSVISKFDQLRMSVPHDVDHIVRINQDPFCMSRLLTVQIPERRAALEGHVKEIKVLGTFKMPFRVLGKDVKARSAFSITPQEWKQAERMCSQPKAEPIKNLSDECLRKVMMEKLVAKYIEGCSNISIDHSDPDSIVPFLISCMKNIRHVKVHFMAHKKRLDRGMKLVEDADQSTPSFNREISISDLERRFKSLTREYDETESVSTETDTGVTESIDASSDALSQVTETDLEEYPTECDLDQYANNKKEPSEAYEKVKQILLKTYKEETDNLGDEYRTPIFVNWMWVYENIAYRNENTLVTHYLKWSLRSVSLYEVQNKLKHYMQVFEQQASGKSHGGTKAIYEHLNRLRTRIGNVHRKNRNLLSRMEEWSTAHFENLNSLQTTIHDYFVKYARMSDEHVDTSESLPNKHAKAQSELFIQTVLETFRTLDSHTRCDMIRRILSEHDSLCQTHDKNTEHELSAICKFENAVSNLHSAGLPDILSELVIFARNDIQAFKSTHRIMPYLVMDWCQQSFRAKDSRGMRFSPEVLSFASTILNACDGSTFRLLSGPGNKYTRNFHSDQALHNLPLPSISTLHKLQSADMKTRDLNKSRICSEVLHDYGEMNFNLVDGIHVLAMDKTMINAGFCKQFEDCEADLGGVTGKTMDLCERLEMRQRRLAQLCLEGTTAESIREHVIGLLKTDLDHINERKSTTERDYKKIRDKYVAKMISNNADTRRNVSNEVRFTPHQLYMAGVIEGCSQIQTQVPQLIDRLNNYISTATPSEDEQRSIQDELNVYNDLYYKTAIAELAEDAICVVAQDGQKHMPPAPVYIGFAHKSLCSKDGKDIFLAVTNEAWKRGVNFNVWSFDGEFACIYRYFYQDKPSTFIQEVKAINKTATSMEYRHLCTSISAYISGIFKFEPPISEHDIESECTLDHPDEYDGDDLSSLPITPQQGIVHMDVAEMREIKQFVLQLRQNQAIWQVQKEKTLRCHTSKRPRATLKEMFCRHSIGSGKSQSSSTEAQIWHKAYSDIAKKNPAWMTQMEVDGTADPQSVDIMLKMFSDKAISLLRAEGHEATARMAEAMSGLHKAFDERGLKVSERIRLVQEGRRWLLEGIDWTSVSQKHVKGLSSVTFEGFIVAIDTHLQVQQYVRDKNHALGDRDYDFNSRTLCTDSVENLWSLIGHLNKKDFLRKFNQACIELSKKVDPNLPFVYEHSKKRIVLSKPHDREAFNARDGSDHDVEPDNSTQKNNRKRVYAKSGQWDEGLTGNMQRFRGLRSIAGCK</sequence>
<dbReference type="HOGENOM" id="CLU_253092_0_0_1"/>
<dbReference type="EnsemblProtists" id="EKX49314">
    <property type="protein sequence ID" value="EKX49314"/>
    <property type="gene ID" value="GUITHDRAFT_104842"/>
</dbReference>
<evidence type="ECO:0000313" key="4">
    <source>
        <dbReference type="Proteomes" id="UP000011087"/>
    </source>
</evidence>
<keyword evidence="4" id="KW-1185">Reference proteome</keyword>
<proteinExistence type="predicted"/>
<reference evidence="2 4" key="1">
    <citation type="journal article" date="2012" name="Nature">
        <title>Algal genomes reveal evolutionary mosaicism and the fate of nucleomorphs.</title>
        <authorList>
            <consortium name="DOE Joint Genome Institute"/>
            <person name="Curtis B.A."/>
            <person name="Tanifuji G."/>
            <person name="Burki F."/>
            <person name="Gruber A."/>
            <person name="Irimia M."/>
            <person name="Maruyama S."/>
            <person name="Arias M.C."/>
            <person name="Ball S.G."/>
            <person name="Gile G.H."/>
            <person name="Hirakawa Y."/>
            <person name="Hopkins J.F."/>
            <person name="Kuo A."/>
            <person name="Rensing S.A."/>
            <person name="Schmutz J."/>
            <person name="Symeonidi A."/>
            <person name="Elias M."/>
            <person name="Eveleigh R.J."/>
            <person name="Herman E.K."/>
            <person name="Klute M.J."/>
            <person name="Nakayama T."/>
            <person name="Obornik M."/>
            <person name="Reyes-Prieto A."/>
            <person name="Armbrust E.V."/>
            <person name="Aves S.J."/>
            <person name="Beiko R.G."/>
            <person name="Coutinho P."/>
            <person name="Dacks J.B."/>
            <person name="Durnford D.G."/>
            <person name="Fast N.M."/>
            <person name="Green B.R."/>
            <person name="Grisdale C.J."/>
            <person name="Hempel F."/>
            <person name="Henrissat B."/>
            <person name="Hoppner M.P."/>
            <person name="Ishida K."/>
            <person name="Kim E."/>
            <person name="Koreny L."/>
            <person name="Kroth P.G."/>
            <person name="Liu Y."/>
            <person name="Malik S.B."/>
            <person name="Maier U.G."/>
            <person name="McRose D."/>
            <person name="Mock T."/>
            <person name="Neilson J.A."/>
            <person name="Onodera N.T."/>
            <person name="Poole A.M."/>
            <person name="Pritham E.J."/>
            <person name="Richards T.A."/>
            <person name="Rocap G."/>
            <person name="Roy S.W."/>
            <person name="Sarai C."/>
            <person name="Schaack S."/>
            <person name="Shirato S."/>
            <person name="Slamovits C.H."/>
            <person name="Spencer D.F."/>
            <person name="Suzuki S."/>
            <person name="Worden A.Z."/>
            <person name="Zauner S."/>
            <person name="Barry K."/>
            <person name="Bell C."/>
            <person name="Bharti A.K."/>
            <person name="Crow J.A."/>
            <person name="Grimwood J."/>
            <person name="Kramer R."/>
            <person name="Lindquist E."/>
            <person name="Lucas S."/>
            <person name="Salamov A."/>
            <person name="McFadden G.I."/>
            <person name="Lane C.E."/>
            <person name="Keeling P.J."/>
            <person name="Gray M.W."/>
            <person name="Grigoriev I.V."/>
            <person name="Archibald J.M."/>
        </authorList>
    </citation>
    <scope>NUCLEOTIDE SEQUENCE</scope>
    <source>
        <strain evidence="2 4">CCMP2712</strain>
    </source>
</reference>
<organism evidence="2">
    <name type="scientific">Guillardia theta (strain CCMP2712)</name>
    <name type="common">Cryptophyte</name>
    <dbReference type="NCBI Taxonomy" id="905079"/>
    <lineage>
        <taxon>Eukaryota</taxon>
        <taxon>Cryptophyceae</taxon>
        <taxon>Pyrenomonadales</taxon>
        <taxon>Geminigeraceae</taxon>
        <taxon>Guillardia</taxon>
    </lineage>
</organism>
<name>L1JM77_GUITC</name>
<feature type="compositionally biased region" description="Basic and acidic residues" evidence="1">
    <location>
        <begin position="1365"/>
        <end position="1380"/>
    </location>
</feature>
<dbReference type="EMBL" id="JH992982">
    <property type="protein sequence ID" value="EKX49314.1"/>
    <property type="molecule type" value="Genomic_DNA"/>
</dbReference>
<feature type="region of interest" description="Disordered" evidence="1">
    <location>
        <begin position="1365"/>
        <end position="1394"/>
    </location>
</feature>
<feature type="region of interest" description="Disordered" evidence="1">
    <location>
        <begin position="355"/>
        <end position="374"/>
    </location>
</feature>
<evidence type="ECO:0000313" key="3">
    <source>
        <dbReference type="EnsemblProtists" id="EKX49314"/>
    </source>
</evidence>
<protein>
    <submittedName>
        <fullName evidence="2 3">Uncharacterized protein</fullName>
    </submittedName>
</protein>
<dbReference type="GeneID" id="17306044"/>
<dbReference type="PaxDb" id="55529-EKX49314"/>
<dbReference type="Proteomes" id="UP000011087">
    <property type="component" value="Unassembled WGS sequence"/>
</dbReference>
<feature type="compositionally biased region" description="Low complexity" evidence="1">
    <location>
        <begin position="360"/>
        <end position="372"/>
    </location>
</feature>
<dbReference type="RefSeq" id="XP_005836294.1">
    <property type="nucleotide sequence ID" value="XM_005836237.1"/>
</dbReference>